<dbReference type="InterPro" id="IPR026350">
    <property type="entry name" value="GxxExxY"/>
</dbReference>
<sequence>MPFGTVKGDKEIVCELKKVKKITDVHKRQVQVSMISLNIEEGIVLSFGDKIIIEEVAKPKRKLDYEISKPKESKKKIFDLLQEAAHKVYNYLGVEFLYREGEKEESPFNIFIFTNAIGVEYSQAILPICYQHPEISSFDFVFADGEIANVYSYKKEEIDENLEELRFYGKLFQLKKGYLISLPPIEGEKVLVKEVSP</sequence>
<dbReference type="EMBL" id="DTDR01000145">
    <property type="protein sequence ID" value="HGK64136.1"/>
    <property type="molecule type" value="Genomic_DNA"/>
</dbReference>
<name>A0A7V3ZVW0_UNCW3</name>
<reference evidence="1" key="1">
    <citation type="journal article" date="2020" name="mSystems">
        <title>Genome- and Community-Level Interaction Insights into Carbon Utilization and Element Cycling Functions of Hydrothermarchaeota in Hydrothermal Sediment.</title>
        <authorList>
            <person name="Zhou Z."/>
            <person name="Liu Y."/>
            <person name="Xu W."/>
            <person name="Pan J."/>
            <person name="Luo Z.H."/>
            <person name="Li M."/>
        </authorList>
    </citation>
    <scope>NUCLEOTIDE SEQUENCE [LARGE SCALE GENOMIC DNA]</scope>
    <source>
        <strain evidence="1">SpSt-697</strain>
    </source>
</reference>
<organism evidence="1">
    <name type="scientific">candidate division WOR-3 bacterium</name>
    <dbReference type="NCBI Taxonomy" id="2052148"/>
    <lineage>
        <taxon>Bacteria</taxon>
        <taxon>Bacteria division WOR-3</taxon>
    </lineage>
</organism>
<accession>A0A7V3ZVW0</accession>
<gene>
    <name evidence="1" type="ORF">ENU74_06065</name>
</gene>
<evidence type="ECO:0000313" key="1">
    <source>
        <dbReference type="EMBL" id="HGK64136.1"/>
    </source>
</evidence>
<protein>
    <submittedName>
        <fullName evidence="1">Uncharacterized protein</fullName>
    </submittedName>
</protein>
<dbReference type="Pfam" id="PF13366">
    <property type="entry name" value="PDDEXK_3"/>
    <property type="match status" value="1"/>
</dbReference>
<comment type="caution">
    <text evidence="1">The sequence shown here is derived from an EMBL/GenBank/DDBJ whole genome shotgun (WGS) entry which is preliminary data.</text>
</comment>
<proteinExistence type="predicted"/>
<dbReference type="AlphaFoldDB" id="A0A7V3ZVW0"/>